<sequence length="1015" mass="114034">MTSDSNPTPAALFFLFIFTLTSFKLSCCNSILCHETEKDALISFKQSLEDPFNLLSSWNNSEVDCCKWEGVFCNNLTGHVDELRLRSYHPFSGLIGKMNPSLLKLKHLRYLDLSRNKFEGKIPSFVGSLESLEYLDLSDAGFHGTIPHSIGNLSSLRTLRLQDNYVKLDVDTLEWLSSVSRLECFFMSHVNLSKAANVVQVIHKLPSLVELRLKSCLLDSVVPALNHITNVSSIAILHLSNQGFRSFDALRWIFQLRNLIFLDLSYNSLEGPIPSVSNTTKLRHIDLSFNKLNSIIPDWLYSCKDLEFVSFRYNYLQSTISSAIANLSSLNTLDLYKNEISGKIPTEIARLCKMQTLDLTRNKLQGQLSHTFGNMSDCFLEALESLRLSMNQLSGHMTDQFGEFKNLQTIDLGRNSVSGTIPINLGKLSSLRDLRLEFNKFTGNLPESVGQLSNLEMLYVNGNMLRGIVTETHFANLTKLSHFSASGNHLTLKVNPNWLPPFKLKIIKLGSWNLSVIPSWLETQKKSIMKLDLSDNGISGVVPIWFWDIPYLNLSHNQFHGEIPDLTTGTGDDWRSMYLSSNKFNGSLPRVAHTISELDLSNNSFSEGISHFLCDTTNETYGLVILRLARNKLTGELPDCWMRWPSLTVINIGNNYISGSIPNSTGLLADLLSLDLYNNKLSGQIPFSILNCTNLMKIDLSDNEFGGYLPTGIGTSIVNLRILILSSNKLNGKISSDICHLNSLQILDLSDNNFYGIIPGCVYNFTGMVTRRSLADYDTEKECYFYSPYVFQFFAESAYVSTKGNEYKYDTILSLVTNINLSNNELYGDIPEGLTWLVELGSLNLSGNHLTGLIPEGIGEMKQLESLDLSRNFLYGEIPTGLAVLSSLNYLNLSYNNLTGRIPQSTQLMGMNASSFIGNELCGLPLTSNCSDDDEVPGPMHKEEDGGGESEVDWFYLFLSLGYAVGLSFVCATLIIKKSWREAYFEFLEDMWDKVYVYVCVKWTKLVARWGRRNS</sequence>
<keyword evidence="10 12" id="KW-0472">Membrane</keyword>
<evidence type="ECO:0000256" key="3">
    <source>
        <dbReference type="ARBA" id="ARBA00022475"/>
    </source>
</evidence>
<feature type="domain" description="Leucine-rich repeat-containing N-terminal plant-type" evidence="14">
    <location>
        <begin position="35"/>
        <end position="74"/>
    </location>
</feature>
<dbReference type="FunFam" id="3.80.10.10:FF:000095">
    <property type="entry name" value="LRR receptor-like serine/threonine-protein kinase GSO1"/>
    <property type="match status" value="1"/>
</dbReference>
<dbReference type="SMART" id="SM00365">
    <property type="entry name" value="LRR_SD22"/>
    <property type="match status" value="6"/>
</dbReference>
<dbReference type="GO" id="GO:0009653">
    <property type="term" value="P:anatomical structure morphogenesis"/>
    <property type="evidence" value="ECO:0007669"/>
    <property type="project" value="UniProtKB-ARBA"/>
</dbReference>
<dbReference type="FunFam" id="3.80.10.10:FF:000400">
    <property type="entry name" value="Nuclear pore complex protein NUP107"/>
    <property type="match status" value="1"/>
</dbReference>
<accession>A0AAV6WLN9</accession>
<evidence type="ECO:0000313" key="17">
    <source>
        <dbReference type="Proteomes" id="UP000826271"/>
    </source>
</evidence>
<dbReference type="FunFam" id="3.80.10.10:FF:000383">
    <property type="entry name" value="Leucine-rich repeat receptor protein kinase EMS1"/>
    <property type="match status" value="1"/>
</dbReference>
<dbReference type="InterPro" id="IPR013210">
    <property type="entry name" value="LRR_N_plant-typ"/>
</dbReference>
<dbReference type="FunFam" id="3.80.10.10:FF:000041">
    <property type="entry name" value="LRR receptor-like serine/threonine-protein kinase ERECTA"/>
    <property type="match status" value="1"/>
</dbReference>
<dbReference type="PROSITE" id="PS51450">
    <property type="entry name" value="LRR"/>
    <property type="match status" value="1"/>
</dbReference>
<dbReference type="Pfam" id="PF08263">
    <property type="entry name" value="LRRNT_2"/>
    <property type="match status" value="1"/>
</dbReference>
<evidence type="ECO:0000256" key="4">
    <source>
        <dbReference type="ARBA" id="ARBA00022553"/>
    </source>
</evidence>
<proteinExistence type="inferred from homology"/>
<dbReference type="PANTHER" id="PTHR48063">
    <property type="entry name" value="LRR RECEPTOR-LIKE KINASE"/>
    <property type="match status" value="1"/>
</dbReference>
<dbReference type="GO" id="GO:0099402">
    <property type="term" value="P:plant organ development"/>
    <property type="evidence" value="ECO:0007669"/>
    <property type="project" value="UniProtKB-ARBA"/>
</dbReference>
<feature type="chain" id="PRO_5043496233" evidence="13">
    <location>
        <begin position="29"/>
        <end position="1015"/>
    </location>
</feature>
<dbReference type="AlphaFoldDB" id="A0AAV6WLN9"/>
<reference evidence="16" key="1">
    <citation type="submission" date="2019-10" db="EMBL/GenBank/DDBJ databases">
        <authorList>
            <person name="Zhang R."/>
            <person name="Pan Y."/>
            <person name="Wang J."/>
            <person name="Ma R."/>
            <person name="Yu S."/>
        </authorList>
    </citation>
    <scope>NUCLEOTIDE SEQUENCE</scope>
    <source>
        <strain evidence="16">LA-IB0</strain>
        <tissue evidence="16">Leaf</tissue>
    </source>
</reference>
<feature type="domain" description="Disease resistance R13L4/SHOC-2-like LRR" evidence="15">
    <location>
        <begin position="85"/>
        <end position="340"/>
    </location>
</feature>
<dbReference type="Proteomes" id="UP000826271">
    <property type="component" value="Unassembled WGS sequence"/>
</dbReference>
<dbReference type="Pfam" id="PF23598">
    <property type="entry name" value="LRR_14"/>
    <property type="match status" value="1"/>
</dbReference>
<dbReference type="GO" id="GO:0005886">
    <property type="term" value="C:plasma membrane"/>
    <property type="evidence" value="ECO:0007669"/>
    <property type="project" value="UniProtKB-SubCell"/>
</dbReference>
<name>A0AAV6WLN9_9LAMI</name>
<keyword evidence="5" id="KW-0433">Leucine-rich repeat</keyword>
<dbReference type="SUPFAM" id="SSF52047">
    <property type="entry name" value="RNI-like"/>
    <property type="match status" value="1"/>
</dbReference>
<keyword evidence="3" id="KW-1003">Cell membrane</keyword>
<feature type="signal peptide" evidence="13">
    <location>
        <begin position="1"/>
        <end position="28"/>
    </location>
</feature>
<dbReference type="GO" id="GO:0006952">
    <property type="term" value="P:defense response"/>
    <property type="evidence" value="ECO:0007669"/>
    <property type="project" value="UniProtKB-ARBA"/>
</dbReference>
<comment type="similarity">
    <text evidence="2">Belongs to the RLP family.</text>
</comment>
<evidence type="ECO:0000256" key="13">
    <source>
        <dbReference type="SAM" id="SignalP"/>
    </source>
</evidence>
<keyword evidence="9 12" id="KW-1133">Transmembrane helix</keyword>
<dbReference type="FunFam" id="3.80.10.10:FF:000111">
    <property type="entry name" value="LRR receptor-like serine/threonine-protein kinase ERECTA"/>
    <property type="match status" value="1"/>
</dbReference>
<dbReference type="InterPro" id="IPR001611">
    <property type="entry name" value="Leu-rich_rpt"/>
</dbReference>
<keyword evidence="8" id="KW-0677">Repeat</keyword>
<dbReference type="EMBL" id="WHWC01000013">
    <property type="protein sequence ID" value="KAG8371004.1"/>
    <property type="molecule type" value="Genomic_DNA"/>
</dbReference>
<evidence type="ECO:0000256" key="6">
    <source>
        <dbReference type="ARBA" id="ARBA00022692"/>
    </source>
</evidence>
<dbReference type="InterPro" id="IPR003591">
    <property type="entry name" value="Leu-rich_rpt_typical-subtyp"/>
</dbReference>
<dbReference type="InterPro" id="IPR046956">
    <property type="entry name" value="RLP23-like"/>
</dbReference>
<dbReference type="SMART" id="SM00369">
    <property type="entry name" value="LRR_TYP"/>
    <property type="match status" value="10"/>
</dbReference>
<evidence type="ECO:0000313" key="16">
    <source>
        <dbReference type="EMBL" id="KAG8371004.1"/>
    </source>
</evidence>
<feature type="transmembrane region" description="Helical" evidence="12">
    <location>
        <begin position="954"/>
        <end position="976"/>
    </location>
</feature>
<evidence type="ECO:0000259" key="14">
    <source>
        <dbReference type="Pfam" id="PF08263"/>
    </source>
</evidence>
<keyword evidence="17" id="KW-1185">Reference proteome</keyword>
<evidence type="ECO:0000256" key="12">
    <source>
        <dbReference type="SAM" id="Phobius"/>
    </source>
</evidence>
<protein>
    <submittedName>
        <fullName evidence="16">Uncharacterized protein</fullName>
    </submittedName>
</protein>
<evidence type="ECO:0000259" key="15">
    <source>
        <dbReference type="Pfam" id="PF23598"/>
    </source>
</evidence>
<evidence type="ECO:0000256" key="10">
    <source>
        <dbReference type="ARBA" id="ARBA00023136"/>
    </source>
</evidence>
<dbReference type="Gene3D" id="3.80.10.10">
    <property type="entry name" value="Ribonuclease Inhibitor"/>
    <property type="match status" value="5"/>
</dbReference>
<keyword evidence="11" id="KW-0325">Glycoprotein</keyword>
<comment type="subcellular location">
    <subcellularLocation>
        <location evidence="1">Cell membrane</location>
        <topology evidence="1">Single-pass type I membrane protein</topology>
    </subcellularLocation>
</comment>
<dbReference type="SUPFAM" id="SSF52058">
    <property type="entry name" value="L domain-like"/>
    <property type="match status" value="2"/>
</dbReference>
<dbReference type="GO" id="GO:0051707">
    <property type="term" value="P:response to other organism"/>
    <property type="evidence" value="ECO:0007669"/>
    <property type="project" value="UniProtKB-ARBA"/>
</dbReference>
<keyword evidence="4" id="KW-0597">Phosphoprotein</keyword>
<evidence type="ECO:0000256" key="8">
    <source>
        <dbReference type="ARBA" id="ARBA00022737"/>
    </source>
</evidence>
<dbReference type="Pfam" id="PF00560">
    <property type="entry name" value="LRR_1"/>
    <property type="match status" value="8"/>
</dbReference>
<evidence type="ECO:0000256" key="5">
    <source>
        <dbReference type="ARBA" id="ARBA00022614"/>
    </source>
</evidence>
<gene>
    <name evidence="16" type="ORF">BUALT_Bualt13G0042000</name>
</gene>
<dbReference type="Pfam" id="PF13855">
    <property type="entry name" value="LRR_8"/>
    <property type="match status" value="1"/>
</dbReference>
<evidence type="ECO:0000256" key="2">
    <source>
        <dbReference type="ARBA" id="ARBA00009592"/>
    </source>
</evidence>
<comment type="caution">
    <text evidence="16">The sequence shown here is derived from an EMBL/GenBank/DDBJ whole genome shotgun (WGS) entry which is preliminary data.</text>
</comment>
<organism evidence="16 17">
    <name type="scientific">Buddleja alternifolia</name>
    <dbReference type="NCBI Taxonomy" id="168488"/>
    <lineage>
        <taxon>Eukaryota</taxon>
        <taxon>Viridiplantae</taxon>
        <taxon>Streptophyta</taxon>
        <taxon>Embryophyta</taxon>
        <taxon>Tracheophyta</taxon>
        <taxon>Spermatophyta</taxon>
        <taxon>Magnoliopsida</taxon>
        <taxon>eudicotyledons</taxon>
        <taxon>Gunneridae</taxon>
        <taxon>Pentapetalae</taxon>
        <taxon>asterids</taxon>
        <taxon>lamiids</taxon>
        <taxon>Lamiales</taxon>
        <taxon>Scrophulariaceae</taxon>
        <taxon>Buddlejeae</taxon>
        <taxon>Buddleja</taxon>
    </lineage>
</organism>
<keyword evidence="7 13" id="KW-0732">Signal</keyword>
<evidence type="ECO:0000256" key="11">
    <source>
        <dbReference type="ARBA" id="ARBA00023180"/>
    </source>
</evidence>
<dbReference type="InterPro" id="IPR055414">
    <property type="entry name" value="LRR_R13L4/SHOC2-like"/>
</dbReference>
<evidence type="ECO:0000256" key="1">
    <source>
        <dbReference type="ARBA" id="ARBA00004251"/>
    </source>
</evidence>
<evidence type="ECO:0000256" key="7">
    <source>
        <dbReference type="ARBA" id="ARBA00022729"/>
    </source>
</evidence>
<dbReference type="GO" id="GO:0007165">
    <property type="term" value="P:signal transduction"/>
    <property type="evidence" value="ECO:0007669"/>
    <property type="project" value="UniProtKB-ARBA"/>
</dbReference>
<dbReference type="InterPro" id="IPR032675">
    <property type="entry name" value="LRR_dom_sf"/>
</dbReference>
<evidence type="ECO:0000256" key="9">
    <source>
        <dbReference type="ARBA" id="ARBA00022989"/>
    </source>
</evidence>
<keyword evidence="6 12" id="KW-0812">Transmembrane</keyword>
<dbReference type="PANTHER" id="PTHR48063:SF98">
    <property type="entry name" value="LRR RECEPTOR-LIKE SERINE_THREONINE-PROTEIN KINASE FLS2"/>
    <property type="match status" value="1"/>
</dbReference>